<feature type="region of interest" description="Disordered" evidence="1">
    <location>
        <begin position="1"/>
        <end position="22"/>
    </location>
</feature>
<sequence length="22" mass="2281">MTDDGGRASAVNTGNRFDSRPG</sequence>
<evidence type="ECO:0000256" key="1">
    <source>
        <dbReference type="SAM" id="MobiDB-lite"/>
    </source>
</evidence>
<dbReference type="EMBL" id="BLSA01000725">
    <property type="protein sequence ID" value="GFP33795.1"/>
    <property type="molecule type" value="Genomic_DNA"/>
</dbReference>
<feature type="non-terminal residue" evidence="2">
    <location>
        <position position="22"/>
    </location>
</feature>
<dbReference type="Proteomes" id="UP000568877">
    <property type="component" value="Unassembled WGS sequence"/>
</dbReference>
<evidence type="ECO:0000313" key="2">
    <source>
        <dbReference type="EMBL" id="GFP33795.1"/>
    </source>
</evidence>
<evidence type="ECO:0000313" key="3">
    <source>
        <dbReference type="Proteomes" id="UP000568877"/>
    </source>
</evidence>
<organism evidence="2 3">
    <name type="scientific">Candidatus Hakubella thermalkaliphila</name>
    <dbReference type="NCBI Taxonomy" id="2754717"/>
    <lineage>
        <taxon>Bacteria</taxon>
        <taxon>Bacillati</taxon>
        <taxon>Actinomycetota</taxon>
        <taxon>Actinomycetota incertae sedis</taxon>
        <taxon>Candidatus Hakubellales</taxon>
        <taxon>Candidatus Hakubellaceae</taxon>
        <taxon>Candidatus Hakubella</taxon>
    </lineage>
</organism>
<comment type="caution">
    <text evidence="2">The sequence shown here is derived from an EMBL/GenBank/DDBJ whole genome shotgun (WGS) entry which is preliminary data.</text>
</comment>
<protein>
    <submittedName>
        <fullName evidence="2">Uncharacterized protein</fullName>
    </submittedName>
</protein>
<gene>
    <name evidence="2" type="ORF">HKBW3S42_02134</name>
</gene>
<name>A0A6V8PME4_9ACTN</name>
<accession>A0A6V8PME4</accession>
<reference evidence="2 3" key="1">
    <citation type="journal article" date="2020" name="Front. Microbiol.">
        <title>Single-cell genomics of novel Actinobacteria with the Wood-Ljungdahl pathway discovered in a serpentinizing system.</title>
        <authorList>
            <person name="Merino N."/>
            <person name="Kawai M."/>
            <person name="Boyd E.S."/>
            <person name="Colman D.R."/>
            <person name="McGlynn S.E."/>
            <person name="Nealson K.H."/>
            <person name="Kurokawa K."/>
            <person name="Hongoh Y."/>
        </authorList>
    </citation>
    <scope>NUCLEOTIDE SEQUENCE [LARGE SCALE GENOMIC DNA]</scope>
    <source>
        <strain evidence="2 3">S42</strain>
    </source>
</reference>
<dbReference type="AlphaFoldDB" id="A0A6V8PME4"/>
<proteinExistence type="predicted"/>